<accession>A0A4S4K4U8</accession>
<evidence type="ECO:0000313" key="3">
    <source>
        <dbReference type="EMBL" id="THG92753.1"/>
    </source>
</evidence>
<dbReference type="Pfam" id="PF18759">
    <property type="entry name" value="Plavaka"/>
    <property type="match status" value="1"/>
</dbReference>
<keyword evidence="1" id="KW-0175">Coiled coil</keyword>
<keyword evidence="4" id="KW-1185">Reference proteome</keyword>
<evidence type="ECO:0000313" key="4">
    <source>
        <dbReference type="Proteomes" id="UP000309038"/>
    </source>
</evidence>
<dbReference type="EMBL" id="SGPJ01000954">
    <property type="protein sequence ID" value="THG92753.1"/>
    <property type="molecule type" value="Genomic_DNA"/>
</dbReference>
<dbReference type="InterPro" id="IPR041078">
    <property type="entry name" value="Plavaka"/>
</dbReference>
<dbReference type="Proteomes" id="UP000309038">
    <property type="component" value="Unassembled WGS sequence"/>
</dbReference>
<evidence type="ECO:0000256" key="2">
    <source>
        <dbReference type="SAM" id="MobiDB-lite"/>
    </source>
</evidence>
<gene>
    <name evidence="3" type="ORF">EW026_g8258</name>
</gene>
<protein>
    <submittedName>
        <fullName evidence="3">Uncharacterized protein</fullName>
    </submittedName>
</protein>
<feature type="compositionally biased region" description="Polar residues" evidence="2">
    <location>
        <begin position="512"/>
        <end position="527"/>
    </location>
</feature>
<feature type="coiled-coil region" evidence="1">
    <location>
        <begin position="478"/>
        <end position="505"/>
    </location>
</feature>
<feature type="compositionally biased region" description="Acidic residues" evidence="2">
    <location>
        <begin position="773"/>
        <end position="862"/>
    </location>
</feature>
<organism evidence="3 4">
    <name type="scientific">Hermanssonia centrifuga</name>
    <dbReference type="NCBI Taxonomy" id="98765"/>
    <lineage>
        <taxon>Eukaryota</taxon>
        <taxon>Fungi</taxon>
        <taxon>Dikarya</taxon>
        <taxon>Basidiomycota</taxon>
        <taxon>Agaricomycotina</taxon>
        <taxon>Agaricomycetes</taxon>
        <taxon>Polyporales</taxon>
        <taxon>Meruliaceae</taxon>
        <taxon>Hermanssonia</taxon>
    </lineage>
</organism>
<evidence type="ECO:0000256" key="1">
    <source>
        <dbReference type="SAM" id="Coils"/>
    </source>
</evidence>
<sequence length="862" mass="99084">MHFDTKANDFGVFRRYAVKPMRDLEDEEPADTLCDVPTIAVSAPKNGNTLAHSFGRAVVNSIKQNLDGVRTWFMPFLSASVFRLLHWTYTGSSSKSASETERLVHEVLLAPDFKCEDLSGFNISREEHRLDKFDAARRSFAEDNGWNEATVKIPLPKEKVKHKSEADAPQLEVKGVWYRKLLDVIVTAYKESTAQQMQFIPYKLFFRESADVGTDWDEDAERIYSEVYTCDAMLEEDTRIRAQPRNPDNNDDIEYAVAPLMLWSDSTHLANFGTASLWPIYLYFGALSKYIRCRTSSFAAHHLAYLPSISHGMKKLAARDFEDILQCIIPCIDGLLPKPLNKIILDMLWDLAVWHALAKLRLHTETTLRIFEKATTNMGTTVRRFAFACKDIDTRELPSEEAARGRREAAQGKGRNAPGNKQRLLNLSTFKWHDLGHYVDIIRKLGTTDNYSTQVGECEHKRVKKFYGRTNKHQHEGQIAAKQRREELLEKIKDQDEEAKKARLIAQNKLSKTLQESETNSDLQMMSHSDRLEPKKWGRPQKEYFGLTEKQQDPLPQTSYSAHHHISKSRRYHTDVTTWLAKNRDDPGLVDFLPSLKDHLLARLTGRVFDGNEHEFTDIERGSLRLKDNRLYLHKVMRINYTTYDMRRDQDSINPRTHADIMIRFIPYEKHDAGPFGFLDPALVVCAVHLIPAFHHGKTDTLLPDSIVRQPSEGNEDWAYYYVNIDMFIRFLGGGIGHKATRLIVKISETLKTFFVYEDQASREAAGSHSVEDFEPEAQVDEDEEDEAAEDDEQAELPEEEEDEEDEAEAEAEEDIQLEEDDYGYAFDEVELDEEEEEEKDLGPEDGEDGMLIEDDVGYDAF</sequence>
<dbReference type="AlphaFoldDB" id="A0A4S4K4U8"/>
<reference evidence="3 4" key="1">
    <citation type="submission" date="2019-02" db="EMBL/GenBank/DDBJ databases">
        <title>Genome sequencing of the rare red list fungi Phlebia centrifuga.</title>
        <authorList>
            <person name="Buettner E."/>
            <person name="Kellner H."/>
        </authorList>
    </citation>
    <scope>NUCLEOTIDE SEQUENCE [LARGE SCALE GENOMIC DNA]</scope>
    <source>
        <strain evidence="3 4">DSM 108282</strain>
    </source>
</reference>
<feature type="region of interest" description="Disordered" evidence="2">
    <location>
        <begin position="512"/>
        <end position="535"/>
    </location>
</feature>
<comment type="caution">
    <text evidence="3">The sequence shown here is derived from an EMBL/GenBank/DDBJ whole genome shotgun (WGS) entry which is preliminary data.</text>
</comment>
<feature type="compositionally biased region" description="Basic and acidic residues" evidence="2">
    <location>
        <begin position="398"/>
        <end position="410"/>
    </location>
</feature>
<name>A0A4S4K4U8_9APHY</name>
<feature type="region of interest" description="Disordered" evidence="2">
    <location>
        <begin position="765"/>
        <end position="862"/>
    </location>
</feature>
<proteinExistence type="predicted"/>
<feature type="region of interest" description="Disordered" evidence="2">
    <location>
        <begin position="398"/>
        <end position="420"/>
    </location>
</feature>